<comment type="caution">
    <text evidence="9">The sequence shown here is derived from an EMBL/GenBank/DDBJ whole genome shotgun (WGS) entry which is preliminary data.</text>
</comment>
<feature type="region of interest" description="Disordered" evidence="6">
    <location>
        <begin position="119"/>
        <end position="140"/>
    </location>
</feature>
<reference evidence="9 10" key="1">
    <citation type="submission" date="2023-06" db="EMBL/GenBank/DDBJ databases">
        <title>Roseiconus lacunae JC819 isolated from Gulf of Mannar region, Tamil Nadu.</title>
        <authorList>
            <person name="Pk S."/>
            <person name="Ch S."/>
            <person name="Ch V.R."/>
        </authorList>
    </citation>
    <scope>NUCLEOTIDE SEQUENCE [LARGE SCALE GENOMIC DNA]</scope>
    <source>
        <strain evidence="9 10">JC819</strain>
    </source>
</reference>
<feature type="compositionally biased region" description="Basic and acidic residues" evidence="6">
    <location>
        <begin position="122"/>
        <end position="134"/>
    </location>
</feature>
<dbReference type="InterPro" id="IPR022655">
    <property type="entry name" value="DUF1553"/>
</dbReference>
<dbReference type="EMBL" id="JASZZN010000005">
    <property type="protein sequence ID" value="MDM4015392.1"/>
    <property type="molecule type" value="Genomic_DNA"/>
</dbReference>
<name>A0ABT7PFY4_9BACT</name>
<evidence type="ECO:0000256" key="4">
    <source>
        <dbReference type="PROSITE-ProRule" id="PRU00433"/>
    </source>
</evidence>
<accession>A0ABT7PFY4</accession>
<sequence>MLDFRRLFPVLLIGLSSMAAAANPGSVDFFEAKIRPVLIEHCYDCHNSDGADEGGFVSDYRDGIRRGGESGTLIVPGQPEESRLLAIIRHEIEGLEMPEGGPKLDDSVVSDFEAWIRAGAVDPRDEPPSDEERQQATSWEETLKRRKQWWSFQPIADVQPPQSASGNPIDSFIDQAIEQQQLTRSAPAEPDVLVRRLFVTLIGLPPTVEQARQWTERIAGAVDPKSKERVTAELVDTLLANKHFGERWARHWMDWIRYAESHGSEGDPTIDGAWHYRDYLIRAFNNDVSYDRLVREHIAGDLIDEPRINHDLGINESLIGTAHWRMVFHGFAPTDALDERVRFTDDQINVFSKAFLGLTVSCARCHDHKFDAISQKDYYAIYGILQSCRPGRAIADVPENLRRHNERLDHLKQQIKLALADQWQQSLPRLTQRLIEDDFDGAAKDSILGLLLNVKAELKTGRIFDDVWKQLQPRDSVNSDRTDSTKITQSWDLGRKEDWSDWYGVNDGFVRGTSAGSFAIEPDGDRLITGIYPAGVYSHLRSQKHPGRTSSVDIPLPEGQSFWVESIGDSGAAVRYVVHDYPRNGTVYPVKRLDRQWRWRSFDVSYWSGDQVHLEAATSRDAPLLVSGQDRSWYGIRRVVLADQSWSPPDQKTECLTALMQAVKSRPPHSLNDLARLYTDVLGEAITRWRSGTIDDSHALFLDQAVQTTMLDNRFEHCREARRAAIEYRKLEASVPVPIRIPSLDETRPENQPLMIRGNHKQLGEIVPRRFLEAIDSQPYHQPNSGRLELAADLLREDNPLTRRVVVNRLWHHLFGQGLVTTPDNFGRLGAKPTHPELLDYLANQFAEDSWSIKSMIRRIVLSEAWRRSSRADTDTKLRDPMNQFLARANLRRLEAEAIRDHLLSISGELNDELFGPPVKANIPRRGLYVNVVRNSLDPFLRAFDFPEPFSTVGSRPATNVPAQSLALMNDAAVARSADQWARRILEQPSMTNDRDRITQMFRQAFSREASADEIDQAVQFVRQAEREIETLIDKREALTQRQANLDREIEAAFTLARKQLTTPSPGQERNTPSVQPIASWDFTKNTDDLIGDLNASLQGDASIGPNGLAVGSNAYAVAGPIPRPIGEKTLEAYVKLSDLDQRGGGVLTLQSPDGRVFDSIVFAEREPGRWMSGSDHHRRSENVGGQQETEAAGRPVHLVITYHADGRIILYRDGVRYGQPSIVDGPVMFAAGEAMVSFGVRHLPAVGNRSLSGHVLRAAVYDLALTDRQVGDLAKSTPKYISERLLLETMSPKQSELVRHNRRQRQALQPQVDSLASIGNDPRRQAYTELAKAMFLLKEFIYVR</sequence>
<feature type="compositionally biased region" description="Basic and acidic residues" evidence="6">
    <location>
        <begin position="1170"/>
        <end position="1182"/>
    </location>
</feature>
<dbReference type="Pfam" id="PF13385">
    <property type="entry name" value="Laminin_G_3"/>
    <property type="match status" value="1"/>
</dbReference>
<dbReference type="PANTHER" id="PTHR35889">
    <property type="entry name" value="CYCLOINULO-OLIGOSACCHARIDE FRUCTANOTRANSFERASE-RELATED"/>
    <property type="match status" value="1"/>
</dbReference>
<dbReference type="Pfam" id="PF07583">
    <property type="entry name" value="PSCyt2"/>
    <property type="match status" value="1"/>
</dbReference>
<dbReference type="InterPro" id="IPR011429">
    <property type="entry name" value="Cyt_c_Planctomycete-type"/>
</dbReference>
<keyword evidence="5" id="KW-0175">Coiled coil</keyword>
<evidence type="ECO:0000313" key="9">
    <source>
        <dbReference type="EMBL" id="MDM4015392.1"/>
    </source>
</evidence>
<keyword evidence="2 4" id="KW-0479">Metal-binding</keyword>
<dbReference type="InterPro" id="IPR013320">
    <property type="entry name" value="ConA-like_dom_sf"/>
</dbReference>
<dbReference type="SUPFAM" id="SSF46626">
    <property type="entry name" value="Cytochrome c"/>
    <property type="match status" value="1"/>
</dbReference>
<keyword evidence="10" id="KW-1185">Reference proteome</keyword>
<gene>
    <name evidence="9" type="ORF">QTN89_08135</name>
</gene>
<dbReference type="SUPFAM" id="SSF49899">
    <property type="entry name" value="Concanavalin A-like lectins/glucanases"/>
    <property type="match status" value="1"/>
</dbReference>
<evidence type="ECO:0000256" key="2">
    <source>
        <dbReference type="ARBA" id="ARBA00022723"/>
    </source>
</evidence>
<feature type="signal peptide" evidence="7">
    <location>
        <begin position="1"/>
        <end position="21"/>
    </location>
</feature>
<dbReference type="InterPro" id="IPR009056">
    <property type="entry name" value="Cyt_c-like_dom"/>
</dbReference>
<dbReference type="Proteomes" id="UP001239462">
    <property type="component" value="Unassembled WGS sequence"/>
</dbReference>
<dbReference type="PROSITE" id="PS51007">
    <property type="entry name" value="CYTC"/>
    <property type="match status" value="1"/>
</dbReference>
<evidence type="ECO:0000256" key="7">
    <source>
        <dbReference type="SAM" id="SignalP"/>
    </source>
</evidence>
<keyword evidence="7" id="KW-0732">Signal</keyword>
<feature type="domain" description="Cytochrome c" evidence="8">
    <location>
        <begin position="20"/>
        <end position="120"/>
    </location>
</feature>
<organism evidence="9 10">
    <name type="scientific">Roseiconus lacunae</name>
    <dbReference type="NCBI Taxonomy" id="2605694"/>
    <lineage>
        <taxon>Bacteria</taxon>
        <taxon>Pseudomonadati</taxon>
        <taxon>Planctomycetota</taxon>
        <taxon>Planctomycetia</taxon>
        <taxon>Pirellulales</taxon>
        <taxon>Pirellulaceae</taxon>
        <taxon>Roseiconus</taxon>
    </lineage>
</organism>
<dbReference type="Pfam" id="PF07635">
    <property type="entry name" value="PSCyt1"/>
    <property type="match status" value="1"/>
</dbReference>
<protein>
    <submittedName>
        <fullName evidence="9">DUF1553 domain-containing protein</fullName>
    </submittedName>
</protein>
<proteinExistence type="predicted"/>
<dbReference type="InterPro" id="IPR011444">
    <property type="entry name" value="DUF1549"/>
</dbReference>
<evidence type="ECO:0000256" key="5">
    <source>
        <dbReference type="SAM" id="Coils"/>
    </source>
</evidence>
<feature type="chain" id="PRO_5047020634" evidence="7">
    <location>
        <begin position="22"/>
        <end position="1345"/>
    </location>
</feature>
<feature type="region of interest" description="Disordered" evidence="6">
    <location>
        <begin position="1170"/>
        <end position="1191"/>
    </location>
</feature>
<evidence type="ECO:0000259" key="8">
    <source>
        <dbReference type="PROSITE" id="PS51007"/>
    </source>
</evidence>
<keyword evidence="3 4" id="KW-0408">Iron</keyword>
<feature type="coiled-coil region" evidence="5">
    <location>
        <begin position="1015"/>
        <end position="1049"/>
    </location>
</feature>
<evidence type="ECO:0000256" key="1">
    <source>
        <dbReference type="ARBA" id="ARBA00022617"/>
    </source>
</evidence>
<evidence type="ECO:0000256" key="6">
    <source>
        <dbReference type="SAM" id="MobiDB-lite"/>
    </source>
</evidence>
<evidence type="ECO:0000313" key="10">
    <source>
        <dbReference type="Proteomes" id="UP001239462"/>
    </source>
</evidence>
<dbReference type="Gene3D" id="2.60.120.200">
    <property type="match status" value="1"/>
</dbReference>
<dbReference type="Pfam" id="PF07587">
    <property type="entry name" value="PSD1"/>
    <property type="match status" value="1"/>
</dbReference>
<dbReference type="PANTHER" id="PTHR35889:SF3">
    <property type="entry name" value="F-BOX DOMAIN-CONTAINING PROTEIN"/>
    <property type="match status" value="1"/>
</dbReference>
<evidence type="ECO:0000256" key="3">
    <source>
        <dbReference type="ARBA" id="ARBA00023004"/>
    </source>
</evidence>
<dbReference type="InterPro" id="IPR036909">
    <property type="entry name" value="Cyt_c-like_dom_sf"/>
</dbReference>
<keyword evidence="1 4" id="KW-0349">Heme</keyword>
<dbReference type="RefSeq" id="WP_289162876.1">
    <property type="nucleotide sequence ID" value="NZ_JASZZN010000005.1"/>
</dbReference>